<evidence type="ECO:0000259" key="1">
    <source>
        <dbReference type="Pfam" id="PF00534"/>
    </source>
</evidence>
<feature type="domain" description="Glycosyl transferase family 1" evidence="1">
    <location>
        <begin position="229"/>
        <end position="381"/>
    </location>
</feature>
<name>A0A1F5S2I1_9BACT</name>
<evidence type="ECO:0000313" key="4">
    <source>
        <dbReference type="Proteomes" id="UP000177407"/>
    </source>
</evidence>
<dbReference type="CDD" id="cd03801">
    <property type="entry name" value="GT4_PimA-like"/>
    <property type="match status" value="1"/>
</dbReference>
<dbReference type="Proteomes" id="UP000177407">
    <property type="component" value="Unassembled WGS sequence"/>
</dbReference>
<proteinExistence type="predicted"/>
<protein>
    <recommendedName>
        <fullName evidence="5">Group 1 glycosyl transferase</fullName>
    </recommendedName>
</protein>
<dbReference type="InterPro" id="IPR001296">
    <property type="entry name" value="Glyco_trans_1"/>
</dbReference>
<dbReference type="AlphaFoldDB" id="A0A1F5S2I1"/>
<accession>A0A1F5S2I1</accession>
<feature type="domain" description="Glycosyltransferase subfamily 4-like N-terminal" evidence="2">
    <location>
        <begin position="14"/>
        <end position="223"/>
    </location>
</feature>
<evidence type="ECO:0008006" key="5">
    <source>
        <dbReference type="Google" id="ProtNLM"/>
    </source>
</evidence>
<evidence type="ECO:0000313" key="3">
    <source>
        <dbReference type="EMBL" id="OGF20879.1"/>
    </source>
</evidence>
<comment type="caution">
    <text evidence="3">The sequence shown here is derived from an EMBL/GenBank/DDBJ whole genome shotgun (WGS) entry which is preliminary data.</text>
</comment>
<dbReference type="PANTHER" id="PTHR45947:SF13">
    <property type="entry name" value="TRANSFERASE"/>
    <property type="match status" value="1"/>
</dbReference>
<dbReference type="EMBL" id="MFGA01000019">
    <property type="protein sequence ID" value="OGF20879.1"/>
    <property type="molecule type" value="Genomic_DNA"/>
</dbReference>
<dbReference type="InterPro" id="IPR050194">
    <property type="entry name" value="Glycosyltransferase_grp1"/>
</dbReference>
<dbReference type="InterPro" id="IPR028098">
    <property type="entry name" value="Glyco_trans_4-like_N"/>
</dbReference>
<dbReference type="Gene3D" id="3.40.50.2000">
    <property type="entry name" value="Glycogen Phosphorylase B"/>
    <property type="match status" value="2"/>
</dbReference>
<dbReference type="PANTHER" id="PTHR45947">
    <property type="entry name" value="SULFOQUINOVOSYL TRANSFERASE SQD2"/>
    <property type="match status" value="1"/>
</dbReference>
<dbReference type="Pfam" id="PF13439">
    <property type="entry name" value="Glyco_transf_4"/>
    <property type="match status" value="1"/>
</dbReference>
<evidence type="ECO:0000259" key="2">
    <source>
        <dbReference type="Pfam" id="PF13439"/>
    </source>
</evidence>
<dbReference type="Pfam" id="PF00534">
    <property type="entry name" value="Glycos_transf_1"/>
    <property type="match status" value="1"/>
</dbReference>
<organism evidence="3 4">
    <name type="scientific">Candidatus Falkowbacteria bacterium RIFOXYA2_FULL_38_12</name>
    <dbReference type="NCBI Taxonomy" id="1797993"/>
    <lineage>
        <taxon>Bacteria</taxon>
        <taxon>Candidatus Falkowiibacteriota</taxon>
    </lineage>
</organism>
<reference evidence="3 4" key="1">
    <citation type="journal article" date="2016" name="Nat. Commun.">
        <title>Thousands of microbial genomes shed light on interconnected biogeochemical processes in an aquifer system.</title>
        <authorList>
            <person name="Anantharaman K."/>
            <person name="Brown C.T."/>
            <person name="Hug L.A."/>
            <person name="Sharon I."/>
            <person name="Castelle C.J."/>
            <person name="Probst A.J."/>
            <person name="Thomas B.C."/>
            <person name="Singh A."/>
            <person name="Wilkins M.J."/>
            <person name="Karaoz U."/>
            <person name="Brodie E.L."/>
            <person name="Williams K.H."/>
            <person name="Hubbard S.S."/>
            <person name="Banfield J.F."/>
        </authorList>
    </citation>
    <scope>NUCLEOTIDE SEQUENCE [LARGE SCALE GENOMIC DNA]</scope>
</reference>
<gene>
    <name evidence="3" type="ORF">A2257_00130</name>
</gene>
<sequence>MKILQINKFFYHQGGSEAYFFGLSKILEDHGHKVIHFSVKNEKNEKSDQHDFFINEINFGKRETIFKDIKKFSHSFYSLEAKKKLEKLILETKPDVAHLHNISHHISPSIFSVLKKYKIPVVQTLHDYQLICPNYRLLTQGKVCERCKRRKYWNAVIYKCVHNSRIQGLAECVEMYFHKIFKFYENGVDCFITPSKFLKEKTEEWGAVPSSKIISIPNFIDVNQYKPSYEPGDYALYFGRLSEEKGVDVLIDAVLGTNIKLKIVGSGPMADDVRCQMSDVRADIEMIGYKTGEELRNIICGAKFVVLPPIWYENYPISLLEAGALGKPIIGSNIGGIPEIVKDEVNGFLAKPGDAKNLRKKMELLWNDNELCEKMGRKSREMVEKNNGPEGHYREVMRVYNKTLNPKS</sequence>
<dbReference type="SUPFAM" id="SSF53756">
    <property type="entry name" value="UDP-Glycosyltransferase/glycogen phosphorylase"/>
    <property type="match status" value="1"/>
</dbReference>
<dbReference type="GO" id="GO:0016757">
    <property type="term" value="F:glycosyltransferase activity"/>
    <property type="evidence" value="ECO:0007669"/>
    <property type="project" value="InterPro"/>
</dbReference>